<evidence type="ECO:0000256" key="2">
    <source>
        <dbReference type="ARBA" id="ARBA00005019"/>
    </source>
</evidence>
<evidence type="ECO:0000313" key="13">
    <source>
        <dbReference type="EMBL" id="THD69458.1"/>
    </source>
</evidence>
<comment type="catalytic activity">
    <reaction evidence="10 11">
        <text>nicotinate beta-D-ribonucleotide + ATP + H(+) = deamido-NAD(+) + diphosphate</text>
        <dbReference type="Rhea" id="RHEA:22860"/>
        <dbReference type="ChEBI" id="CHEBI:15378"/>
        <dbReference type="ChEBI" id="CHEBI:30616"/>
        <dbReference type="ChEBI" id="CHEBI:33019"/>
        <dbReference type="ChEBI" id="CHEBI:57502"/>
        <dbReference type="ChEBI" id="CHEBI:58437"/>
        <dbReference type="EC" id="2.7.7.18"/>
    </reaction>
</comment>
<dbReference type="UniPathway" id="UPA00253">
    <property type="reaction ID" value="UER00332"/>
</dbReference>
<dbReference type="CDD" id="cd02165">
    <property type="entry name" value="NMNAT"/>
    <property type="match status" value="1"/>
</dbReference>
<dbReference type="Pfam" id="PF01467">
    <property type="entry name" value="CTP_transf_like"/>
    <property type="match status" value="1"/>
</dbReference>
<comment type="similarity">
    <text evidence="3 11">Belongs to the NadD family.</text>
</comment>
<proteinExistence type="inferred from homology"/>
<evidence type="ECO:0000256" key="9">
    <source>
        <dbReference type="ARBA" id="ARBA00023027"/>
    </source>
</evidence>
<evidence type="ECO:0000256" key="6">
    <source>
        <dbReference type="ARBA" id="ARBA00022695"/>
    </source>
</evidence>
<dbReference type="PANTHER" id="PTHR39321:SF3">
    <property type="entry name" value="PHOSPHOPANTETHEINE ADENYLYLTRANSFERASE"/>
    <property type="match status" value="1"/>
</dbReference>
<keyword evidence="5 11" id="KW-0808">Transferase</keyword>
<evidence type="ECO:0000256" key="5">
    <source>
        <dbReference type="ARBA" id="ARBA00022679"/>
    </source>
</evidence>
<dbReference type="PANTHER" id="PTHR39321">
    <property type="entry name" value="NICOTINATE-NUCLEOTIDE ADENYLYLTRANSFERASE-RELATED"/>
    <property type="match status" value="1"/>
</dbReference>
<accession>A0A4V3UYF3</accession>
<comment type="function">
    <text evidence="1 11">Catalyzes the reversible adenylation of nicotinate mononucleotide (NaMN) to nicotinic acid adenine dinucleotide (NaAD).</text>
</comment>
<keyword evidence="8 11" id="KW-0067">ATP-binding</keyword>
<dbReference type="SUPFAM" id="SSF52374">
    <property type="entry name" value="Nucleotidylyl transferase"/>
    <property type="match status" value="1"/>
</dbReference>
<evidence type="ECO:0000256" key="3">
    <source>
        <dbReference type="ARBA" id="ARBA00009014"/>
    </source>
</evidence>
<comment type="caution">
    <text evidence="13">The sequence shown here is derived from an EMBL/GenBank/DDBJ whole genome shotgun (WGS) entry which is preliminary data.</text>
</comment>
<dbReference type="InterPro" id="IPR004821">
    <property type="entry name" value="Cyt_trans-like"/>
</dbReference>
<dbReference type="RefSeq" id="WP_136334948.1">
    <property type="nucleotide sequence ID" value="NZ_QXMP01000001.1"/>
</dbReference>
<dbReference type="Gene3D" id="3.40.50.620">
    <property type="entry name" value="HUPs"/>
    <property type="match status" value="1"/>
</dbReference>
<dbReference type="GO" id="GO:0009435">
    <property type="term" value="P:NAD+ biosynthetic process"/>
    <property type="evidence" value="ECO:0007669"/>
    <property type="project" value="UniProtKB-UniRule"/>
</dbReference>
<dbReference type="NCBIfam" id="TIGR00125">
    <property type="entry name" value="cyt_tran_rel"/>
    <property type="match status" value="1"/>
</dbReference>
<sequence length="194" mass="22954">MKKKVGLYFGTFNPIHIGHLVIANYMAEFSDLDEVWMVVTPHNPFKNKRTLLEDHHRFELVYRATEHYPHLKPSDVEFGLPQPNYTVNTLAVLEEKYPDLNFALIMGEDNLDHFHKWKNHELILQRHDIYVYPRISGDRQKTPAMTHERIHKVDAPVMELSSTFIRKAIAQGKDVRPMLPEPVWAYIDEMNFYR</sequence>
<protein>
    <recommendedName>
        <fullName evidence="11">Probable nicotinate-nucleotide adenylyltransferase</fullName>
        <ecNumber evidence="11">2.7.7.18</ecNumber>
    </recommendedName>
    <alternativeName>
        <fullName evidence="11">Deamido-NAD(+) diphosphorylase</fullName>
    </alternativeName>
    <alternativeName>
        <fullName evidence="11">Deamido-NAD(+) pyrophosphorylase</fullName>
    </alternativeName>
    <alternativeName>
        <fullName evidence="11">Nicotinate mononucleotide adenylyltransferase</fullName>
        <shortName evidence="11">NaMN adenylyltransferase</shortName>
    </alternativeName>
</protein>
<dbReference type="GO" id="GO:0005524">
    <property type="term" value="F:ATP binding"/>
    <property type="evidence" value="ECO:0007669"/>
    <property type="project" value="UniProtKB-KW"/>
</dbReference>
<dbReference type="InterPro" id="IPR005248">
    <property type="entry name" value="NadD/NMNAT"/>
</dbReference>
<name>A0A4V3UYF3_9FLAO</name>
<keyword evidence="9 11" id="KW-0520">NAD</keyword>
<evidence type="ECO:0000313" key="14">
    <source>
        <dbReference type="Proteomes" id="UP000305939"/>
    </source>
</evidence>
<dbReference type="EC" id="2.7.7.18" evidence="11"/>
<dbReference type="GO" id="GO:0004515">
    <property type="term" value="F:nicotinate-nucleotide adenylyltransferase activity"/>
    <property type="evidence" value="ECO:0007669"/>
    <property type="project" value="UniProtKB-UniRule"/>
</dbReference>
<keyword evidence="4 11" id="KW-0662">Pyridine nucleotide biosynthesis</keyword>
<gene>
    <name evidence="11" type="primary">nadD</name>
    <name evidence="13" type="ORF">E7Z59_03785</name>
</gene>
<dbReference type="EMBL" id="SSMC01000001">
    <property type="protein sequence ID" value="THD69458.1"/>
    <property type="molecule type" value="Genomic_DNA"/>
</dbReference>
<evidence type="ECO:0000256" key="8">
    <source>
        <dbReference type="ARBA" id="ARBA00022840"/>
    </source>
</evidence>
<organism evidence="13 14">
    <name type="scientific">Robertkochia marina</name>
    <dbReference type="NCBI Taxonomy" id="1227945"/>
    <lineage>
        <taxon>Bacteria</taxon>
        <taxon>Pseudomonadati</taxon>
        <taxon>Bacteroidota</taxon>
        <taxon>Flavobacteriia</taxon>
        <taxon>Flavobacteriales</taxon>
        <taxon>Flavobacteriaceae</taxon>
        <taxon>Robertkochia</taxon>
    </lineage>
</organism>
<evidence type="ECO:0000256" key="4">
    <source>
        <dbReference type="ARBA" id="ARBA00022642"/>
    </source>
</evidence>
<evidence type="ECO:0000256" key="1">
    <source>
        <dbReference type="ARBA" id="ARBA00002324"/>
    </source>
</evidence>
<evidence type="ECO:0000256" key="10">
    <source>
        <dbReference type="ARBA" id="ARBA00048721"/>
    </source>
</evidence>
<keyword evidence="7 11" id="KW-0547">Nucleotide-binding</keyword>
<keyword evidence="14" id="KW-1185">Reference proteome</keyword>
<feature type="domain" description="Cytidyltransferase-like" evidence="12">
    <location>
        <begin position="7"/>
        <end position="167"/>
    </location>
</feature>
<dbReference type="AlphaFoldDB" id="A0A4V3UYF3"/>
<dbReference type="HAMAP" id="MF_00244">
    <property type="entry name" value="NaMN_adenylyltr"/>
    <property type="match status" value="1"/>
</dbReference>
<keyword evidence="6 11" id="KW-0548">Nucleotidyltransferase</keyword>
<comment type="pathway">
    <text evidence="2 11">Cofactor biosynthesis; NAD(+) biosynthesis; deamido-NAD(+) from nicotinate D-ribonucleotide: step 1/1.</text>
</comment>
<reference evidence="13 14" key="1">
    <citation type="submission" date="2019-04" db="EMBL/GenBank/DDBJ databases">
        <title>Draft genome sequence of Robertkochia marina CC-AMO-30D.</title>
        <authorList>
            <person name="Hameed A."/>
            <person name="Lin S.-Y."/>
            <person name="Shahina M."/>
            <person name="Lai W.-A."/>
            <person name="Young C.-C."/>
        </authorList>
    </citation>
    <scope>NUCLEOTIDE SEQUENCE [LARGE SCALE GENOMIC DNA]</scope>
    <source>
        <strain evidence="13 14">CC-AMO-30D</strain>
    </source>
</reference>
<evidence type="ECO:0000259" key="12">
    <source>
        <dbReference type="Pfam" id="PF01467"/>
    </source>
</evidence>
<dbReference type="NCBIfam" id="TIGR00482">
    <property type="entry name" value="nicotinate (nicotinamide) nucleotide adenylyltransferase"/>
    <property type="match status" value="1"/>
</dbReference>
<evidence type="ECO:0000256" key="11">
    <source>
        <dbReference type="HAMAP-Rule" id="MF_00244"/>
    </source>
</evidence>
<dbReference type="InterPro" id="IPR014729">
    <property type="entry name" value="Rossmann-like_a/b/a_fold"/>
</dbReference>
<evidence type="ECO:0000256" key="7">
    <source>
        <dbReference type="ARBA" id="ARBA00022741"/>
    </source>
</evidence>
<dbReference type="OrthoDB" id="5295945at2"/>
<dbReference type="Proteomes" id="UP000305939">
    <property type="component" value="Unassembled WGS sequence"/>
</dbReference>